<reference evidence="4" key="1">
    <citation type="journal article" date="2008" name="Plasmid">
        <title>Characterization of plasmids from human infant Bifidobacterium strains: sequence analysis and construction of E. coli-Bifidobacterium shuttle vectors.</title>
        <authorList>
            <person name="Shkoporov A.N."/>
            <person name="Efimov B.A."/>
            <person name="Khokhlova E.V."/>
            <person name="Steele J.L."/>
            <person name="Kafarskaia L.I."/>
            <person name="Smeianov V.V."/>
        </authorList>
    </citation>
    <scope>NUCLEOTIDE SEQUENCE</scope>
    <source>
        <strain evidence="4">B21a</strain>
        <plasmid evidence="4">pB21a</plasmid>
    </source>
</reference>
<dbReference type="RefSeq" id="WP_012478163.1">
    <property type="nucleotide sequence ID" value="NC_010930.1"/>
</dbReference>
<proteinExistence type="inferred from homology"/>
<sequence>MSIATQRTTPKERVTSSHKPDAPDSGADVAEAQAGAQSEAAKPRSGSRDNTKFVTPPAKNGEKYDRNAEISRYIRRWKSKNLLWSQAFIDSGQSGKKKPNMRRVYDEVRRPAYCGQRANGYAKGVKVKVAAEHRRYRHGGHAELRLNESGRGSYAGVVKCSSIWSCPTCSATIRQRRSVEIQTAVNKHLENGGSILFMTLTLRHDGTMPLAFTLDALLSGFRKVIRGKPWDKWRNRLGLIGNIKSVEITLGDEDGWHPHLHVLLFAETKVDDDMLERFRAWLFPRWAENLNKVADEWNESRTANGQRKWVITPSEAHGVDLQRVDDHGKVIALYISKFQDDKAEDSHTWEVSGEMARGDVKDGHEGDGDTHINPFQLLDDECPLKMSAGERRRKWIEYVSFTSGRQCIRWSPGLKEHFGIDDLNDNEIIEQQTQRAVMAWRIESAPYDEALKHNPKILAQAKHAIEDHDWDKLRELLPGHKAQVLDDNGLWNISFDRTKAGKAKRQKTEIQGIRYQWEDLRQDMKVVARTAKPVPFDDKWNAEQPEKATPPVSPPLALLDLTESA</sequence>
<evidence type="ECO:0000313" key="4">
    <source>
        <dbReference type="EMBL" id="ABF54922.1"/>
    </source>
</evidence>
<gene>
    <name evidence="4" type="primary">rep</name>
</gene>
<name>Q1HDV9_BIFBR</name>
<dbReference type="AlphaFoldDB" id="Q1HDV9"/>
<keyword evidence="2" id="KW-0235">DNA replication</keyword>
<dbReference type="Pfam" id="PF01446">
    <property type="entry name" value="Rep_1"/>
    <property type="match status" value="1"/>
</dbReference>
<feature type="region of interest" description="Disordered" evidence="3">
    <location>
        <begin position="536"/>
        <end position="565"/>
    </location>
</feature>
<evidence type="ECO:0000256" key="2">
    <source>
        <dbReference type="ARBA" id="ARBA00022705"/>
    </source>
</evidence>
<dbReference type="GO" id="GO:0003677">
    <property type="term" value="F:DNA binding"/>
    <property type="evidence" value="ECO:0007669"/>
    <property type="project" value="InterPro"/>
</dbReference>
<dbReference type="EMBL" id="DQ497626">
    <property type="protein sequence ID" value="ABF54922.1"/>
    <property type="molecule type" value="Genomic_DNA"/>
</dbReference>
<geneLocation type="plasmid" evidence="4">
    <name>pB21a</name>
</geneLocation>
<evidence type="ECO:0000256" key="3">
    <source>
        <dbReference type="SAM" id="MobiDB-lite"/>
    </source>
</evidence>
<dbReference type="InterPro" id="IPR000989">
    <property type="entry name" value="Rep"/>
</dbReference>
<accession>Q1HDV9</accession>
<feature type="compositionally biased region" description="Basic and acidic residues" evidence="3">
    <location>
        <begin position="536"/>
        <end position="546"/>
    </location>
</feature>
<feature type="region of interest" description="Disordered" evidence="3">
    <location>
        <begin position="1"/>
        <end position="62"/>
    </location>
</feature>
<organism evidence="4">
    <name type="scientific">Bifidobacterium breve</name>
    <dbReference type="NCBI Taxonomy" id="1685"/>
    <lineage>
        <taxon>Bacteria</taxon>
        <taxon>Bacillati</taxon>
        <taxon>Actinomycetota</taxon>
        <taxon>Actinomycetes</taxon>
        <taxon>Bifidobacteriales</taxon>
        <taxon>Bifidobacteriaceae</taxon>
        <taxon>Bifidobacterium</taxon>
    </lineage>
</organism>
<protein>
    <submittedName>
        <fullName evidence="4">Rep</fullName>
    </submittedName>
</protein>
<dbReference type="GO" id="GO:0006260">
    <property type="term" value="P:DNA replication"/>
    <property type="evidence" value="ECO:0007669"/>
    <property type="project" value="UniProtKB-KW"/>
</dbReference>
<feature type="compositionally biased region" description="Low complexity" evidence="3">
    <location>
        <begin position="30"/>
        <end position="40"/>
    </location>
</feature>
<comment type="similarity">
    <text evidence="1">Belongs to the Gram-positive plasmids replication protein type 1 family.</text>
</comment>
<keyword evidence="4" id="KW-0614">Plasmid</keyword>
<feature type="compositionally biased region" description="Basic and acidic residues" evidence="3">
    <location>
        <begin position="9"/>
        <end position="22"/>
    </location>
</feature>
<evidence type="ECO:0000256" key="1">
    <source>
        <dbReference type="ARBA" id="ARBA00008909"/>
    </source>
</evidence>